<dbReference type="SUPFAM" id="SSF53300">
    <property type="entry name" value="vWA-like"/>
    <property type="match status" value="1"/>
</dbReference>
<evidence type="ECO:0000256" key="2">
    <source>
        <dbReference type="ARBA" id="ARBA00008095"/>
    </source>
</evidence>
<dbReference type="KEGG" id="mmu:239029"/>
<keyword evidence="7" id="KW-0472">Membrane</keyword>
<keyword evidence="11" id="KW-0675">Receptor</keyword>
<comment type="subcellular location">
    <subcellularLocation>
        <location evidence="1">Membrane</location>
        <topology evidence="1">Single-pass type I membrane protein</topology>
    </subcellularLocation>
</comment>
<dbReference type="OrthoDB" id="9634661at2759"/>
<dbReference type="GO" id="GO:0046872">
    <property type="term" value="F:metal ion binding"/>
    <property type="evidence" value="ECO:0007669"/>
    <property type="project" value="UniProtKB-KW"/>
</dbReference>
<dbReference type="AGR" id="MGI:1925726"/>
<evidence type="ECO:0000256" key="6">
    <source>
        <dbReference type="ARBA" id="ARBA00022989"/>
    </source>
</evidence>
<evidence type="ECO:0000256" key="5">
    <source>
        <dbReference type="ARBA" id="ARBA00022729"/>
    </source>
</evidence>
<dbReference type="Pfam" id="PF00092">
    <property type="entry name" value="VWA"/>
    <property type="match status" value="1"/>
</dbReference>
<feature type="compositionally biased region" description="Pro residues" evidence="8">
    <location>
        <begin position="407"/>
        <end position="436"/>
    </location>
</feature>
<dbReference type="PANTHER" id="PTHR16059">
    <property type="entry name" value="ANTHRAX TOXIN RECEPTOR"/>
    <property type="match status" value="1"/>
</dbReference>
<dbReference type="AlphaFoldDB" id="A0A2U7XVH6"/>
<gene>
    <name evidence="11 12" type="primary">Antxrl</name>
</gene>
<feature type="domain" description="VWFA" evidence="10">
    <location>
        <begin position="76"/>
        <end position="247"/>
    </location>
</feature>
<dbReference type="EMBL" id="KY947542">
    <property type="protein sequence ID" value="AVV48318.1"/>
    <property type="molecule type" value="mRNA"/>
</dbReference>
<dbReference type="RefSeq" id="NP_766396.2">
    <property type="nucleotide sequence ID" value="NM_172808.2"/>
</dbReference>
<evidence type="ECO:0000313" key="12">
    <source>
        <dbReference type="MGI" id="MGI:1925726"/>
    </source>
</evidence>
<evidence type="ECO:0000256" key="9">
    <source>
        <dbReference type="SAM" id="SignalP"/>
    </source>
</evidence>
<feature type="region of interest" description="Disordered" evidence="8">
    <location>
        <begin position="391"/>
        <end position="455"/>
    </location>
</feature>
<keyword evidence="4" id="KW-0479">Metal-binding</keyword>
<evidence type="ECO:0000256" key="8">
    <source>
        <dbReference type="SAM" id="MobiDB-lite"/>
    </source>
</evidence>
<evidence type="ECO:0000256" key="4">
    <source>
        <dbReference type="ARBA" id="ARBA00022723"/>
    </source>
</evidence>
<name>A0A2U7XVH6_MOUSE</name>
<dbReference type="MGI" id="MGI:1925726">
    <property type="gene designation" value="Antxrl"/>
</dbReference>
<feature type="chain" id="PRO_5016151484" evidence="9">
    <location>
        <begin position="28"/>
        <end position="641"/>
    </location>
</feature>
<dbReference type="PANTHER" id="PTHR16059:SF16">
    <property type="entry name" value="ANTHRAX TOXIN RECEPTOR-LIKE"/>
    <property type="match status" value="1"/>
</dbReference>
<dbReference type="GO" id="GO:0038023">
    <property type="term" value="F:signaling receptor activity"/>
    <property type="evidence" value="ECO:0007669"/>
    <property type="project" value="InterPro"/>
</dbReference>
<dbReference type="SMR" id="A0A2U7XVH6"/>
<dbReference type="ExpressionAtlas" id="A0A2U7XVH6">
    <property type="expression patterns" value="baseline and differential"/>
</dbReference>
<dbReference type="InterPro" id="IPR002035">
    <property type="entry name" value="VWF_A"/>
</dbReference>
<dbReference type="InterPro" id="IPR008400">
    <property type="entry name" value="Anthrax_toxin_rcpt_extracel"/>
</dbReference>
<dbReference type="OMA" id="LLLCCTW"/>
<evidence type="ECO:0000313" key="11">
    <source>
        <dbReference type="EMBL" id="AVV48318.1"/>
    </source>
</evidence>
<keyword evidence="5 9" id="KW-0732">Signal</keyword>
<keyword evidence="3" id="KW-0812">Transmembrane</keyword>
<dbReference type="InterPro" id="IPR036465">
    <property type="entry name" value="vWFA_dom_sf"/>
</dbReference>
<dbReference type="GO" id="GO:0016020">
    <property type="term" value="C:membrane"/>
    <property type="evidence" value="ECO:0007669"/>
    <property type="project" value="UniProtKB-SubCell"/>
</dbReference>
<dbReference type="VEuPathDB" id="HostDB:ENSMUSG00000047441"/>
<dbReference type="SMART" id="SM00327">
    <property type="entry name" value="VWA"/>
    <property type="match status" value="1"/>
</dbReference>
<evidence type="ECO:0000259" key="10">
    <source>
        <dbReference type="PROSITE" id="PS50234"/>
    </source>
</evidence>
<dbReference type="DNASU" id="239029"/>
<dbReference type="CDD" id="cd01474">
    <property type="entry name" value="vWA_ATR"/>
    <property type="match status" value="1"/>
</dbReference>
<keyword evidence="6" id="KW-1133">Transmembrane helix</keyword>
<dbReference type="FunFam" id="3.40.50.410:FF:000024">
    <property type="entry name" value="Anthrax toxin receptor"/>
    <property type="match status" value="1"/>
</dbReference>
<dbReference type="Gene3D" id="3.40.50.410">
    <property type="entry name" value="von Willebrand factor, type A domain"/>
    <property type="match status" value="1"/>
</dbReference>
<evidence type="ECO:0000256" key="3">
    <source>
        <dbReference type="ARBA" id="ARBA00022692"/>
    </source>
</evidence>
<protein>
    <submittedName>
        <fullName evidence="11">Anthrax toxin receptor-like</fullName>
    </submittedName>
</protein>
<organism evidence="11">
    <name type="scientific">Mus musculus</name>
    <name type="common">Mouse</name>
    <dbReference type="NCBI Taxonomy" id="10090"/>
    <lineage>
        <taxon>Eukaryota</taxon>
        <taxon>Metazoa</taxon>
        <taxon>Chordata</taxon>
        <taxon>Craniata</taxon>
        <taxon>Vertebrata</taxon>
        <taxon>Euteleostomi</taxon>
        <taxon>Mammalia</taxon>
        <taxon>Eutheria</taxon>
        <taxon>Euarchontoglires</taxon>
        <taxon>Glires</taxon>
        <taxon>Rodentia</taxon>
        <taxon>Myomorpha</taxon>
        <taxon>Muroidea</taxon>
        <taxon>Muridae</taxon>
        <taxon>Murinae</taxon>
        <taxon>Mus</taxon>
        <taxon>Mus</taxon>
    </lineage>
</organism>
<reference evidence="11" key="1">
    <citation type="journal article" date="2018" name="J. Clin. Invest.">
        <title>Tumor stroma-targeted antibody-drug conjugate triggers localized anticancer drug release.</title>
        <authorList>
            <person name="Szot C."/>
            <person name="Saha S."/>
            <person name="Zhang X.M."/>
            <person name="Zhu Z."/>
            <person name="Hilton M.B."/>
            <person name="Morris K."/>
            <person name="Seaman S."/>
            <person name="Dunleavey J.M."/>
            <person name="Hsu K.S."/>
            <person name="Yu G.J."/>
            <person name="Morris H."/>
            <person name="Swing D.A."/>
            <person name="Haines D.C."/>
            <person name="Wang Y."/>
            <person name="Hwang J."/>
            <person name="Feng Y."/>
            <person name="Welsch D."/>
            <person name="DeCrescenzo G."/>
            <person name="Chaudhary A."/>
            <person name="Zudaire E."/>
            <person name="Dimitrov D.S."/>
            <person name="St Croix B."/>
        </authorList>
    </citation>
    <scope>NUCLEOTIDE SEQUENCE</scope>
    <source>
        <strain evidence="11">BALB/c</strain>
        <tissue evidence="11">Testis</tissue>
    </source>
</reference>
<dbReference type="Pfam" id="PF05587">
    <property type="entry name" value="Anth_Ig"/>
    <property type="match status" value="1"/>
</dbReference>
<dbReference type="PROSITE" id="PS50234">
    <property type="entry name" value="VWFA"/>
    <property type="match status" value="1"/>
</dbReference>
<accession>A0A2U7XVH6</accession>
<dbReference type="CTD" id="195977"/>
<comment type="similarity">
    <text evidence="2">Belongs to the ATR family.</text>
</comment>
<evidence type="ECO:0000256" key="7">
    <source>
        <dbReference type="ARBA" id="ARBA00023136"/>
    </source>
</evidence>
<evidence type="ECO:0000256" key="1">
    <source>
        <dbReference type="ARBA" id="ARBA00004479"/>
    </source>
</evidence>
<dbReference type="GeneID" id="239029"/>
<proteinExistence type="evidence at transcript level"/>
<feature type="signal peptide" evidence="9">
    <location>
        <begin position="1"/>
        <end position="27"/>
    </location>
</feature>
<sequence length="641" mass="70443" precursor="true">MMSHSPSMPCSALFLLLLLLLPPTFKGGSLRYHGPGWKLFHRLSKGFRSSHQRQTQQMRQNVPQGQSGDDCQGIFDLYLVLDKSGSVADNWIHIYSFAEGLVKKFTNPNLRISIITYSTEAEVILPLTSDSKEINKSLLVLKNIVPQGLTHMQKGLRKANEQIRKSTLGGRIVNSVIIALTDGLLLLKPYLDTMEEAKKARRMGAIVYTVGVFMYSKQQLVNIAGDPDRCFGVDEGFSALEGVVDPLTSKSCTEILSVQPTYVCAKDFYQVNISGHGLNNTSNMKQVICRFKFSDSKVVDESPSDMNEHSITCPGPKIKHTGEDVSLQVSLNNGISFIGNKLIITSTNCWSPRASQGIVFKRTWLMFLPVLLVTLLLLCCTWKLCIKPKKLPPPPPKPEKEPEEESPPPSSPPAPGRGPGPGPSAGPGPGPGPSPGSGPARSPVPARPPPAPLPANTNPTVIVACCGCGNRGMQGNLDTCCDYFHPSCHPMPLVWCHPKAQGGYPGFAVMKPSCSQASCRQKHCLCSNRDCFHLAEPPYPTRIVFQPNEKYFSITQSHYSPKIRFQTNQESLPVAQTLCSKMCSPPNQECYTFKSPQSPYQARYTKSPARMLPLLPPHTRQSLESLCHTYPFPPISKGPKF</sequence>